<dbReference type="Gene3D" id="2.130.10.10">
    <property type="entry name" value="YVTN repeat-like/Quinoprotein amine dehydrogenase"/>
    <property type="match status" value="1"/>
</dbReference>
<dbReference type="Proteomes" id="UP000029995">
    <property type="component" value="Unassembled WGS sequence"/>
</dbReference>
<accession>A0A0A0D8H3</accession>
<dbReference type="AlphaFoldDB" id="A0A0A0D8H3"/>
<organism evidence="3 4">
    <name type="scientific">Inquilinus limosus MP06</name>
    <dbReference type="NCBI Taxonomy" id="1398085"/>
    <lineage>
        <taxon>Bacteria</taxon>
        <taxon>Pseudomonadati</taxon>
        <taxon>Pseudomonadota</taxon>
        <taxon>Alphaproteobacteria</taxon>
        <taxon>Rhodospirillales</taxon>
        <taxon>Rhodospirillaceae</taxon>
        <taxon>Inquilinus</taxon>
    </lineage>
</organism>
<dbReference type="PANTHER" id="PTHR34512">
    <property type="entry name" value="CELL SURFACE PROTEIN"/>
    <property type="match status" value="1"/>
</dbReference>
<evidence type="ECO:0000259" key="2">
    <source>
        <dbReference type="Pfam" id="PF13360"/>
    </source>
</evidence>
<dbReference type="InterPro" id="IPR018391">
    <property type="entry name" value="PQQ_b-propeller_rpt"/>
</dbReference>
<comment type="caution">
    <text evidence="3">The sequence shown here is derived from an EMBL/GenBank/DDBJ whole genome shotgun (WGS) entry which is preliminary data.</text>
</comment>
<dbReference type="RefSeq" id="WP_034836050.1">
    <property type="nucleotide sequence ID" value="NZ_JANX01000116.1"/>
</dbReference>
<dbReference type="Pfam" id="PF13360">
    <property type="entry name" value="PQQ_2"/>
    <property type="match status" value="1"/>
</dbReference>
<dbReference type="SUPFAM" id="SSF50998">
    <property type="entry name" value="Quinoprotein alcohol dehydrogenase-like"/>
    <property type="match status" value="1"/>
</dbReference>
<dbReference type="InterPro" id="IPR011047">
    <property type="entry name" value="Quinoprotein_ADH-like_sf"/>
</dbReference>
<feature type="chain" id="PRO_5001961184" description="Pyrrolo-quinoline quinone repeat domain-containing protein" evidence="1">
    <location>
        <begin position="29"/>
        <end position="440"/>
    </location>
</feature>
<proteinExistence type="predicted"/>
<dbReference type="OrthoDB" id="5290752at2"/>
<dbReference type="InterPro" id="IPR002372">
    <property type="entry name" value="PQQ_rpt_dom"/>
</dbReference>
<dbReference type="PROSITE" id="PS51257">
    <property type="entry name" value="PROKAR_LIPOPROTEIN"/>
    <property type="match status" value="1"/>
</dbReference>
<dbReference type="PANTHER" id="PTHR34512:SF30">
    <property type="entry name" value="OUTER MEMBRANE PROTEIN ASSEMBLY FACTOR BAMB"/>
    <property type="match status" value="1"/>
</dbReference>
<gene>
    <name evidence="3" type="ORF">P409_11850</name>
</gene>
<keyword evidence="1" id="KW-0732">Signal</keyword>
<evidence type="ECO:0000313" key="3">
    <source>
        <dbReference type="EMBL" id="KGM34143.1"/>
    </source>
</evidence>
<dbReference type="EMBL" id="JANX01000116">
    <property type="protein sequence ID" value="KGM34143.1"/>
    <property type="molecule type" value="Genomic_DNA"/>
</dbReference>
<feature type="domain" description="Pyrrolo-quinoline quinone repeat" evidence="2">
    <location>
        <begin position="150"/>
        <end position="359"/>
    </location>
</feature>
<evidence type="ECO:0000313" key="4">
    <source>
        <dbReference type="Proteomes" id="UP000029995"/>
    </source>
</evidence>
<dbReference type="InterPro" id="IPR015943">
    <property type="entry name" value="WD40/YVTN_repeat-like_dom_sf"/>
</dbReference>
<dbReference type="SMART" id="SM00564">
    <property type="entry name" value="PQQ"/>
    <property type="match status" value="7"/>
</dbReference>
<reference evidence="3 4" key="1">
    <citation type="submission" date="2014-01" db="EMBL/GenBank/DDBJ databases">
        <title>Genome sequence determination for a cystic fibrosis isolate, Inquilinus limosus.</title>
        <authorList>
            <person name="Pino M."/>
            <person name="Di Conza J."/>
            <person name="Gutkind G."/>
        </authorList>
    </citation>
    <scope>NUCLEOTIDE SEQUENCE [LARGE SCALE GENOMIC DNA]</scope>
    <source>
        <strain evidence="3 4">MP06</strain>
    </source>
</reference>
<evidence type="ECO:0000256" key="1">
    <source>
        <dbReference type="SAM" id="SignalP"/>
    </source>
</evidence>
<feature type="signal peptide" evidence="1">
    <location>
        <begin position="1"/>
        <end position="28"/>
    </location>
</feature>
<protein>
    <recommendedName>
        <fullName evidence="2">Pyrrolo-quinoline quinone repeat domain-containing protein</fullName>
    </recommendedName>
</protein>
<name>A0A0A0D8H3_9PROT</name>
<sequence>MRRRHLLPRISILALAAVLSACSWFKDAKTPLPGERISVISRTEGLEPAADAGQPSVLPAVRTDPDWRNPGGAVNHVNGNLALKIPFQRAWSSSIGSGDSSSTALLTGPVIADGKVYITDASGRLNSLDASNGRSNWRVRVADPEQDSVPIGGGAAYADGVVYATTGFGEAVAVDPKNGGLIWRTKLAGPVRGAPAVTQGRLVAITVDNQTEVLDAKTGTEVWNHAGITEPSALLGGGSAAVDNGVVVVPYSSGELYGLRIENGRPAWSAAVGGGAARTAGALAGLADITAMPAIDGDLVVAVSHGNQAVGIDMRSGATVWEQPISGTQMPWVAGDTVYLVSIDGVVVALARNTGKVRWVRELDRWTDPEDKEGPITWTGPVLAGDTLILASSTGNGVLISPKTGEVTGHFETDPTRIAPVVADGTLYIVSTGGTLTAYR</sequence>